<organism evidence="10 11">
    <name type="scientific">Candidatus Onthenecus intestinigallinarum</name>
    <dbReference type="NCBI Taxonomy" id="2840875"/>
    <lineage>
        <taxon>Bacteria</taxon>
        <taxon>Bacillati</taxon>
        <taxon>Bacillota</taxon>
        <taxon>Clostridia</taxon>
        <taxon>Eubacteriales</taxon>
        <taxon>Candidatus Onthenecus</taxon>
    </lineage>
</organism>
<gene>
    <name evidence="10" type="ORF">IAB73_09820</name>
</gene>
<dbReference type="GO" id="GO:0004731">
    <property type="term" value="F:purine-nucleoside phosphorylase activity"/>
    <property type="evidence" value="ECO:0007669"/>
    <property type="project" value="UniProtKB-EC"/>
</dbReference>
<dbReference type="Gene3D" id="3.40.50.1580">
    <property type="entry name" value="Nucleoside phosphorylase domain"/>
    <property type="match status" value="1"/>
</dbReference>
<comment type="similarity">
    <text evidence="3 7">Belongs to the PNP/MTAP phosphorylase family.</text>
</comment>
<evidence type="ECO:0000259" key="9">
    <source>
        <dbReference type="Pfam" id="PF01048"/>
    </source>
</evidence>
<evidence type="ECO:0000256" key="5">
    <source>
        <dbReference type="ARBA" id="ARBA00022679"/>
    </source>
</evidence>
<evidence type="ECO:0000256" key="2">
    <source>
        <dbReference type="ARBA" id="ARBA00005058"/>
    </source>
</evidence>
<dbReference type="GO" id="GO:0009116">
    <property type="term" value="P:nucleoside metabolic process"/>
    <property type="evidence" value="ECO:0007669"/>
    <property type="project" value="InterPro"/>
</dbReference>
<evidence type="ECO:0000256" key="8">
    <source>
        <dbReference type="PIRSR" id="PIRSR000477-2"/>
    </source>
</evidence>
<dbReference type="PANTHER" id="PTHR11904:SF9">
    <property type="entry name" value="PURINE NUCLEOSIDE PHOSPHORYLASE-RELATED"/>
    <property type="match status" value="1"/>
</dbReference>
<dbReference type="Pfam" id="PF01048">
    <property type="entry name" value="PNP_UDP_1"/>
    <property type="match status" value="1"/>
</dbReference>
<evidence type="ECO:0000256" key="7">
    <source>
        <dbReference type="PIRNR" id="PIRNR000477"/>
    </source>
</evidence>
<dbReference type="GO" id="GO:0005737">
    <property type="term" value="C:cytoplasm"/>
    <property type="evidence" value="ECO:0007669"/>
    <property type="project" value="TreeGrafter"/>
</dbReference>
<dbReference type="EMBL" id="DVFJ01000036">
    <property type="protein sequence ID" value="HIQ72486.1"/>
    <property type="molecule type" value="Genomic_DNA"/>
</dbReference>
<dbReference type="SUPFAM" id="SSF53167">
    <property type="entry name" value="Purine and uridine phosphorylases"/>
    <property type="match status" value="1"/>
</dbReference>
<name>A0A9D1CR17_9FIRM</name>
<comment type="caution">
    <text evidence="10">The sequence shown here is derived from an EMBL/GenBank/DDBJ whole genome shotgun (WGS) entry which is preliminary data.</text>
</comment>
<dbReference type="AlphaFoldDB" id="A0A9D1CR17"/>
<evidence type="ECO:0000256" key="4">
    <source>
        <dbReference type="ARBA" id="ARBA00022676"/>
    </source>
</evidence>
<dbReference type="NCBIfam" id="NF006054">
    <property type="entry name" value="PRK08202.1"/>
    <property type="match status" value="1"/>
</dbReference>
<protein>
    <recommendedName>
        <fullName evidence="7">Purine nucleoside phosphorylase</fullName>
        <ecNumber evidence="7">2.4.2.1</ecNumber>
    </recommendedName>
    <alternativeName>
        <fullName evidence="7">Inosine-guanosine phosphorylase</fullName>
    </alternativeName>
</protein>
<dbReference type="NCBIfam" id="TIGR01697">
    <property type="entry name" value="PNPH-PUNA-XAPA"/>
    <property type="match status" value="1"/>
</dbReference>
<dbReference type="Proteomes" id="UP000886887">
    <property type="component" value="Unassembled WGS sequence"/>
</dbReference>
<reference evidence="10" key="2">
    <citation type="journal article" date="2021" name="PeerJ">
        <title>Extensive microbial diversity within the chicken gut microbiome revealed by metagenomics and culture.</title>
        <authorList>
            <person name="Gilroy R."/>
            <person name="Ravi A."/>
            <person name="Getino M."/>
            <person name="Pursley I."/>
            <person name="Horton D.L."/>
            <person name="Alikhan N.F."/>
            <person name="Baker D."/>
            <person name="Gharbi K."/>
            <person name="Hall N."/>
            <person name="Watson M."/>
            <person name="Adriaenssens E.M."/>
            <person name="Foster-Nyarko E."/>
            <person name="Jarju S."/>
            <person name="Secka A."/>
            <person name="Antonio M."/>
            <person name="Oren A."/>
            <person name="Chaudhuri R.R."/>
            <person name="La Ragione R."/>
            <person name="Hildebrand F."/>
            <person name="Pallen M.J."/>
        </authorList>
    </citation>
    <scope>NUCLEOTIDE SEQUENCE</scope>
    <source>
        <strain evidence="10">ChiSxjej2B14-6234</strain>
    </source>
</reference>
<dbReference type="InterPro" id="IPR011270">
    <property type="entry name" value="Pur_Nuc_Pase_Ino/Guo-sp"/>
</dbReference>
<dbReference type="PANTHER" id="PTHR11904">
    <property type="entry name" value="METHYLTHIOADENOSINE/PURINE NUCLEOSIDE PHOSPHORYLASE"/>
    <property type="match status" value="1"/>
</dbReference>
<dbReference type="InterPro" id="IPR000845">
    <property type="entry name" value="Nucleoside_phosphorylase_d"/>
</dbReference>
<evidence type="ECO:0000313" key="10">
    <source>
        <dbReference type="EMBL" id="HIQ72486.1"/>
    </source>
</evidence>
<comment type="pathway">
    <text evidence="2 7">Purine metabolism; purine nucleoside salvage.</text>
</comment>
<feature type="binding site" evidence="8">
    <location>
        <position position="211"/>
    </location>
    <ligand>
        <name>phosphate</name>
        <dbReference type="ChEBI" id="CHEBI:43474"/>
    </ligand>
</feature>
<feature type="binding site" evidence="8">
    <location>
        <position position="192"/>
    </location>
    <ligand>
        <name>a purine D-ribonucleoside</name>
        <dbReference type="ChEBI" id="CHEBI:142355"/>
    </ligand>
</feature>
<comment type="catalytic activity">
    <reaction evidence="6">
        <text>a purine 2'-deoxy-D-ribonucleoside + phosphate = a purine nucleobase + 2-deoxy-alpha-D-ribose 1-phosphate</text>
        <dbReference type="Rhea" id="RHEA:36431"/>
        <dbReference type="ChEBI" id="CHEBI:26386"/>
        <dbReference type="ChEBI" id="CHEBI:43474"/>
        <dbReference type="ChEBI" id="CHEBI:57259"/>
        <dbReference type="ChEBI" id="CHEBI:142361"/>
        <dbReference type="EC" id="2.4.2.1"/>
    </reaction>
</comment>
<sequence length="271" mass="28987">MDEMQKIRTAAKAVQEACGGAQVGIILGSGLGDYADALSGAKKIAYRDIPGFPVSTVAGHAGEWYAGELYGKRVCMMRGRFHYYEGYTLKEVTLPVRVMRELGVETLIVTNAAGSVNTGYCPGDLMVISDLINMTGANPLFGANLDAYGPRFPDMSYAFDPALRRLAVDAATGLGIRVREGVYAQMPGPCYETPAEIRMLRTLGADAVGMSTVPEVIVARHCGMRVLGVSCLTNMAAGILEQPLSHAEVMETGERVKGDFRRLLDAVVAAL</sequence>
<feature type="domain" description="Nucleoside phosphorylase" evidence="9">
    <location>
        <begin position="23"/>
        <end position="269"/>
    </location>
</feature>
<dbReference type="NCBIfam" id="TIGR01700">
    <property type="entry name" value="PNPH"/>
    <property type="match status" value="1"/>
</dbReference>
<feature type="binding site" evidence="8">
    <location>
        <position position="112"/>
    </location>
    <ligand>
        <name>phosphate</name>
        <dbReference type="ChEBI" id="CHEBI:43474"/>
    </ligand>
</feature>
<proteinExistence type="inferred from homology"/>
<dbReference type="InterPro" id="IPR035994">
    <property type="entry name" value="Nucleoside_phosphorylase_sf"/>
</dbReference>
<feature type="binding site" evidence="8">
    <location>
        <position position="29"/>
    </location>
    <ligand>
        <name>phosphate</name>
        <dbReference type="ChEBI" id="CHEBI:43474"/>
    </ligand>
</feature>
<comment type="function">
    <text evidence="1">The purine nucleoside phosphorylases catalyze the phosphorolytic breakdown of the N-glycosidic bond in the beta-(deoxy)ribonucleoside molecules, with the formation of the corresponding free purine bases and pentose-1-phosphate. Cleaves guanosine, inosine, 2'-deoxyguanosine and 2'-deoxyinosine.</text>
</comment>
<dbReference type="EC" id="2.4.2.1" evidence="7"/>
<feature type="binding site" evidence="8">
    <location>
        <position position="234"/>
    </location>
    <ligand>
        <name>a purine D-ribonucleoside</name>
        <dbReference type="ChEBI" id="CHEBI:142355"/>
    </ligand>
</feature>
<dbReference type="InterPro" id="IPR011268">
    <property type="entry name" value="Purine_phosphorylase"/>
</dbReference>
<reference evidence="10" key="1">
    <citation type="submission" date="2020-10" db="EMBL/GenBank/DDBJ databases">
        <authorList>
            <person name="Gilroy R."/>
        </authorList>
    </citation>
    <scope>NUCLEOTIDE SEQUENCE</scope>
    <source>
        <strain evidence="10">ChiSxjej2B14-6234</strain>
    </source>
</reference>
<dbReference type="CDD" id="cd09009">
    <property type="entry name" value="PNP-EcPNPII_like"/>
    <property type="match status" value="1"/>
</dbReference>
<feature type="binding site" evidence="8">
    <location>
        <position position="60"/>
    </location>
    <ligand>
        <name>phosphate</name>
        <dbReference type="ChEBI" id="CHEBI:43474"/>
    </ligand>
</feature>
<accession>A0A9D1CR17</accession>
<keyword evidence="4 7" id="KW-0328">Glycosyltransferase</keyword>
<keyword evidence="5 7" id="KW-0808">Transferase</keyword>
<feature type="binding site" evidence="8">
    <location>
        <begin position="80"/>
        <end position="82"/>
    </location>
    <ligand>
        <name>phosphate</name>
        <dbReference type="ChEBI" id="CHEBI:43474"/>
    </ligand>
</feature>
<evidence type="ECO:0000256" key="1">
    <source>
        <dbReference type="ARBA" id="ARBA00002678"/>
    </source>
</evidence>
<evidence type="ECO:0000256" key="3">
    <source>
        <dbReference type="ARBA" id="ARBA00006751"/>
    </source>
</evidence>
<evidence type="ECO:0000256" key="6">
    <source>
        <dbReference type="ARBA" id="ARBA00048556"/>
    </source>
</evidence>
<evidence type="ECO:0000313" key="11">
    <source>
        <dbReference type="Proteomes" id="UP000886887"/>
    </source>
</evidence>
<dbReference type="PIRSF" id="PIRSF000477">
    <property type="entry name" value="PurNPase"/>
    <property type="match status" value="1"/>
</dbReference>